<sequence>MDIIDMLKEGKMLTGIIFSELDIPSYLDFDCLGTISFDLYVAKSHPLAKLVSKNMDDLKLHRQ</sequence>
<dbReference type="EMBL" id="JAPUBN010000007">
    <property type="protein sequence ID" value="MCZ2720495.1"/>
    <property type="molecule type" value="Genomic_DNA"/>
</dbReference>
<comment type="caution">
    <text evidence="1">The sequence shown here is derived from an EMBL/GenBank/DDBJ whole genome shotgun (WGS) entry which is preliminary data.</text>
</comment>
<evidence type="ECO:0008006" key="3">
    <source>
        <dbReference type="Google" id="ProtNLM"/>
    </source>
</evidence>
<dbReference type="RefSeq" id="WP_269122444.1">
    <property type="nucleotide sequence ID" value="NZ_JAPUBN010000007.1"/>
</dbReference>
<dbReference type="Proteomes" id="UP001149719">
    <property type="component" value="Unassembled WGS sequence"/>
</dbReference>
<dbReference type="SUPFAM" id="SSF53850">
    <property type="entry name" value="Periplasmic binding protein-like II"/>
    <property type="match status" value="1"/>
</dbReference>
<reference evidence="1" key="1">
    <citation type="submission" date="2022-12" db="EMBL/GenBank/DDBJ databases">
        <title>Marinomonas 15G1-11 sp. nov, isolated from marine algae.</title>
        <authorList>
            <person name="Butt M."/>
            <person name="Choi D.G."/>
            <person name="Kim J.M."/>
            <person name="Lee J.K."/>
            <person name="Baek J.H."/>
            <person name="Jeon C.O."/>
        </authorList>
    </citation>
    <scope>NUCLEOTIDE SEQUENCE</scope>
    <source>
        <strain evidence="1">15G1-11</strain>
    </source>
</reference>
<evidence type="ECO:0000313" key="1">
    <source>
        <dbReference type="EMBL" id="MCZ2720495.1"/>
    </source>
</evidence>
<proteinExistence type="predicted"/>
<keyword evidence="2" id="KW-1185">Reference proteome</keyword>
<dbReference type="Gene3D" id="3.40.190.290">
    <property type="match status" value="1"/>
</dbReference>
<name>A0ABT4JQI3_9GAMM</name>
<accession>A0ABT4JQI3</accession>
<gene>
    <name evidence="1" type="ORF">O1D97_02245</name>
</gene>
<organism evidence="1 2">
    <name type="scientific">Marinomonas phaeophyticola</name>
    <dbReference type="NCBI Taxonomy" id="3004091"/>
    <lineage>
        <taxon>Bacteria</taxon>
        <taxon>Pseudomonadati</taxon>
        <taxon>Pseudomonadota</taxon>
        <taxon>Gammaproteobacteria</taxon>
        <taxon>Oceanospirillales</taxon>
        <taxon>Oceanospirillaceae</taxon>
        <taxon>Marinomonas</taxon>
    </lineage>
</organism>
<protein>
    <recommendedName>
        <fullName evidence="3">LysR substrate binding domain-containing protein</fullName>
    </recommendedName>
</protein>
<evidence type="ECO:0000313" key="2">
    <source>
        <dbReference type="Proteomes" id="UP001149719"/>
    </source>
</evidence>